<feature type="compositionally biased region" description="Basic and acidic residues" evidence="5">
    <location>
        <begin position="1"/>
        <end position="17"/>
    </location>
</feature>
<dbReference type="OMA" id="FHRGHSQ"/>
<proteinExistence type="predicted"/>
<sequence length="109" mass="12057">MASSGIKKEESTTKPGEEEFGYLPPPRELLYREEGVKEKLLRKTKENPFVPIGVLVTTFALSYGLWQMKTGNKRMSQNMMRLRIVGQGFTVMAVLAGVAYGASGTKPSN</sequence>
<keyword evidence="4 6" id="KW-0472">Membrane</keyword>
<protein>
    <recommendedName>
        <fullName evidence="7">HIG1 domain-containing protein</fullName>
    </recommendedName>
</protein>
<keyword evidence="2 6" id="KW-0812">Transmembrane</keyword>
<evidence type="ECO:0000256" key="3">
    <source>
        <dbReference type="ARBA" id="ARBA00022989"/>
    </source>
</evidence>
<dbReference type="EMBL" id="PZQS01000005">
    <property type="protein sequence ID" value="PVD29727.1"/>
    <property type="molecule type" value="Genomic_DNA"/>
</dbReference>
<comment type="subcellular location">
    <subcellularLocation>
        <location evidence="1">Mitochondrion membrane</location>
    </subcellularLocation>
</comment>
<feature type="transmembrane region" description="Helical" evidence="6">
    <location>
        <begin position="49"/>
        <end position="68"/>
    </location>
</feature>
<dbReference type="InterPro" id="IPR007667">
    <property type="entry name" value="Hypoxia_induced_domain"/>
</dbReference>
<dbReference type="InterPro" id="IPR050355">
    <property type="entry name" value="RCF1"/>
</dbReference>
<dbReference type="OrthoDB" id="6604018at2759"/>
<evidence type="ECO:0000256" key="1">
    <source>
        <dbReference type="ARBA" id="ARBA00004325"/>
    </source>
</evidence>
<dbReference type="GO" id="GO:0097250">
    <property type="term" value="P:mitochondrial respirasome assembly"/>
    <property type="evidence" value="ECO:0007669"/>
    <property type="project" value="TreeGrafter"/>
</dbReference>
<keyword evidence="9" id="KW-1185">Reference proteome</keyword>
<evidence type="ECO:0000313" key="8">
    <source>
        <dbReference type="EMBL" id="PVD29727.1"/>
    </source>
</evidence>
<dbReference type="GO" id="GO:0031966">
    <property type="term" value="C:mitochondrial membrane"/>
    <property type="evidence" value="ECO:0007669"/>
    <property type="project" value="UniProtKB-SubCell"/>
</dbReference>
<dbReference type="STRING" id="400727.A0A2T7P8H6"/>
<evidence type="ECO:0000256" key="4">
    <source>
        <dbReference type="ARBA" id="ARBA00023136"/>
    </source>
</evidence>
<dbReference type="PANTHER" id="PTHR12297">
    <property type="entry name" value="HYPOXIA-INDUCBILE GENE 1 HIG1 -RELATED"/>
    <property type="match status" value="1"/>
</dbReference>
<feature type="region of interest" description="Disordered" evidence="5">
    <location>
        <begin position="1"/>
        <end position="24"/>
    </location>
</feature>
<evidence type="ECO:0000259" key="7">
    <source>
        <dbReference type="PROSITE" id="PS51503"/>
    </source>
</evidence>
<organism evidence="8 9">
    <name type="scientific">Pomacea canaliculata</name>
    <name type="common">Golden apple snail</name>
    <dbReference type="NCBI Taxonomy" id="400727"/>
    <lineage>
        <taxon>Eukaryota</taxon>
        <taxon>Metazoa</taxon>
        <taxon>Spiralia</taxon>
        <taxon>Lophotrochozoa</taxon>
        <taxon>Mollusca</taxon>
        <taxon>Gastropoda</taxon>
        <taxon>Caenogastropoda</taxon>
        <taxon>Architaenioglossa</taxon>
        <taxon>Ampullarioidea</taxon>
        <taxon>Ampullariidae</taxon>
        <taxon>Pomacea</taxon>
    </lineage>
</organism>
<feature type="domain" description="HIG1" evidence="7">
    <location>
        <begin position="21"/>
        <end position="109"/>
    </location>
</feature>
<accession>A0A2T7P8H6</accession>
<evidence type="ECO:0000256" key="2">
    <source>
        <dbReference type="ARBA" id="ARBA00022692"/>
    </source>
</evidence>
<feature type="transmembrane region" description="Helical" evidence="6">
    <location>
        <begin position="80"/>
        <end position="102"/>
    </location>
</feature>
<dbReference type="PROSITE" id="PS51503">
    <property type="entry name" value="HIG1"/>
    <property type="match status" value="1"/>
</dbReference>
<gene>
    <name evidence="8" type="ORF">C0Q70_08983</name>
</gene>
<dbReference type="Gene3D" id="6.10.140.1320">
    <property type="match status" value="1"/>
</dbReference>
<dbReference type="AlphaFoldDB" id="A0A2T7P8H6"/>
<reference evidence="8 9" key="1">
    <citation type="submission" date="2018-04" db="EMBL/GenBank/DDBJ databases">
        <title>The genome of golden apple snail Pomacea canaliculata provides insight into stress tolerance and invasive adaptation.</title>
        <authorList>
            <person name="Liu C."/>
            <person name="Liu B."/>
            <person name="Ren Y."/>
            <person name="Zhang Y."/>
            <person name="Wang H."/>
            <person name="Li S."/>
            <person name="Jiang F."/>
            <person name="Yin L."/>
            <person name="Zhang G."/>
            <person name="Qian W."/>
            <person name="Fan W."/>
        </authorList>
    </citation>
    <scope>NUCLEOTIDE SEQUENCE [LARGE SCALE GENOMIC DNA]</scope>
    <source>
        <strain evidence="8">SZHN2017</strain>
        <tissue evidence="8">Muscle</tissue>
    </source>
</reference>
<dbReference type="PANTHER" id="PTHR12297:SF18">
    <property type="entry name" value="HIG1 DOMAIN FAMILY MEMBER 2A"/>
    <property type="match status" value="1"/>
</dbReference>
<evidence type="ECO:0000313" key="9">
    <source>
        <dbReference type="Proteomes" id="UP000245119"/>
    </source>
</evidence>
<evidence type="ECO:0000256" key="6">
    <source>
        <dbReference type="SAM" id="Phobius"/>
    </source>
</evidence>
<dbReference type="Proteomes" id="UP000245119">
    <property type="component" value="Linkage Group LG5"/>
</dbReference>
<name>A0A2T7P8H6_POMCA</name>
<keyword evidence="3 6" id="KW-1133">Transmembrane helix</keyword>
<dbReference type="Pfam" id="PF04588">
    <property type="entry name" value="HIG_1_N"/>
    <property type="match status" value="1"/>
</dbReference>
<evidence type="ECO:0000256" key="5">
    <source>
        <dbReference type="SAM" id="MobiDB-lite"/>
    </source>
</evidence>
<comment type="caution">
    <text evidence="8">The sequence shown here is derived from an EMBL/GenBank/DDBJ whole genome shotgun (WGS) entry which is preliminary data.</text>
</comment>